<dbReference type="EMBL" id="FPIZ01000012">
    <property type="protein sequence ID" value="SFW72485.1"/>
    <property type="molecule type" value="Genomic_DNA"/>
</dbReference>
<feature type="transmembrane region" description="Helical" evidence="1">
    <location>
        <begin position="81"/>
        <end position="105"/>
    </location>
</feature>
<dbReference type="PANTHER" id="PTHR34220">
    <property type="entry name" value="SENSOR HISTIDINE KINASE YPDA"/>
    <property type="match status" value="1"/>
</dbReference>
<feature type="transmembrane region" description="Helical" evidence="1">
    <location>
        <begin position="55"/>
        <end position="74"/>
    </location>
</feature>
<evidence type="ECO:0000256" key="1">
    <source>
        <dbReference type="SAM" id="Phobius"/>
    </source>
</evidence>
<dbReference type="GO" id="GO:0016020">
    <property type="term" value="C:membrane"/>
    <property type="evidence" value="ECO:0007669"/>
    <property type="project" value="InterPro"/>
</dbReference>
<dbReference type="InterPro" id="IPR050640">
    <property type="entry name" value="Bact_2-comp_sensor_kinase"/>
</dbReference>
<dbReference type="RefSeq" id="WP_072362929.1">
    <property type="nucleotide sequence ID" value="NZ_CBHWAX010000132.1"/>
</dbReference>
<dbReference type="Proteomes" id="UP001326715">
    <property type="component" value="Chromosome"/>
</dbReference>
<keyword evidence="6" id="KW-1185">Reference proteome</keyword>
<keyword evidence="3" id="KW-0418">Kinase</keyword>
<evidence type="ECO:0000313" key="6">
    <source>
        <dbReference type="Proteomes" id="UP001326715"/>
    </source>
</evidence>
<dbReference type="Proteomes" id="UP000183788">
    <property type="component" value="Unassembled WGS sequence"/>
</dbReference>
<dbReference type="PANTHER" id="PTHR34220:SF7">
    <property type="entry name" value="SENSOR HISTIDINE KINASE YPDA"/>
    <property type="match status" value="1"/>
</dbReference>
<keyword evidence="3" id="KW-0808">Transferase</keyword>
<keyword evidence="1" id="KW-1133">Transmembrane helix</keyword>
<dbReference type="GO" id="GO:0000155">
    <property type="term" value="F:phosphorelay sensor kinase activity"/>
    <property type="evidence" value="ECO:0007669"/>
    <property type="project" value="InterPro"/>
</dbReference>
<keyword evidence="1" id="KW-0812">Transmembrane</keyword>
<dbReference type="InterPro" id="IPR010559">
    <property type="entry name" value="Sig_transdc_His_kin_internal"/>
</dbReference>
<name>A0A1K1RKE5_9BACT</name>
<dbReference type="EMBL" id="CP140154">
    <property type="protein sequence ID" value="WQG87090.1"/>
    <property type="molecule type" value="Genomic_DNA"/>
</dbReference>
<dbReference type="Pfam" id="PF06580">
    <property type="entry name" value="His_kinase"/>
    <property type="match status" value="1"/>
</dbReference>
<keyword evidence="1" id="KW-0472">Membrane</keyword>
<evidence type="ECO:0000313" key="3">
    <source>
        <dbReference type="EMBL" id="SFW72485.1"/>
    </source>
</evidence>
<protein>
    <submittedName>
        <fullName evidence="3">Histidine kinase</fullName>
    </submittedName>
</protein>
<reference evidence="4 6" key="2">
    <citation type="submission" date="2023-11" db="EMBL/GenBank/DDBJ databases">
        <title>MicrobeMod: A computational toolkit for identifying prokaryotic methylation and restriction-modification with nanopore sequencing.</title>
        <authorList>
            <person name="Crits-Christoph A."/>
            <person name="Kang S.C."/>
            <person name="Lee H."/>
            <person name="Ostrov N."/>
        </authorList>
    </citation>
    <scope>NUCLEOTIDE SEQUENCE [LARGE SCALE GENOMIC DNA]</scope>
    <source>
        <strain evidence="4 6">ATCC 23090</strain>
    </source>
</reference>
<feature type="transmembrane region" description="Helical" evidence="1">
    <location>
        <begin position="21"/>
        <end position="49"/>
    </location>
</feature>
<organism evidence="3 5">
    <name type="scientific">Chitinophaga sancti</name>
    <dbReference type="NCBI Taxonomy" id="1004"/>
    <lineage>
        <taxon>Bacteria</taxon>
        <taxon>Pseudomonadati</taxon>
        <taxon>Bacteroidota</taxon>
        <taxon>Chitinophagia</taxon>
        <taxon>Chitinophagales</taxon>
        <taxon>Chitinophagaceae</taxon>
        <taxon>Chitinophaga</taxon>
    </lineage>
</organism>
<proteinExistence type="predicted"/>
<evidence type="ECO:0000313" key="4">
    <source>
        <dbReference type="EMBL" id="WQG87090.1"/>
    </source>
</evidence>
<accession>A0A1K1RKE5</accession>
<sequence length="370" mass="42850">MKPRPFNFARLLIPENVKYVHIVFWCIMLALYTLNIMFLFSTNALISLIFGLRNLLGAMTFFYFIFYVLVPVFLKKKKRALFLVGLLVPFWLWAVINYVFMSLLVNNFSISDRDLLASVKVIADKSIWQILAPHTVFQTFIGVLMIVTPPITIKLVEEISRSMTRSLRLERDNLNLEVSFLRSQLNPHFLFNTLNNIYSLSVRNNPKAPELIMQLSDMLRYTLYESNREVVELSKEADFLYNYVQLEKARYGKDVDIQFIYDSESLEGFKIVPLLTFPFIENSFKHGLDTTTKDPWLKISFEVADNTLYFEIANSKGDESLFKHHKESGTGGIGIANTQKRLSLLYQDKYSLSINNSPDSHSINLNITLI</sequence>
<evidence type="ECO:0000259" key="2">
    <source>
        <dbReference type="Pfam" id="PF06580"/>
    </source>
</evidence>
<dbReference type="AlphaFoldDB" id="A0A1K1RKE5"/>
<gene>
    <name evidence="3" type="ORF">SAMN05661012_03943</name>
    <name evidence="4" type="ORF">SR876_19410</name>
</gene>
<dbReference type="OrthoDB" id="9809908at2"/>
<dbReference type="STRING" id="1004.SAMN05661012_03943"/>
<feature type="domain" description="Signal transduction histidine kinase internal region" evidence="2">
    <location>
        <begin position="177"/>
        <end position="254"/>
    </location>
</feature>
<reference evidence="3 5" key="1">
    <citation type="submission" date="2016-11" db="EMBL/GenBank/DDBJ databases">
        <authorList>
            <person name="Jaros S."/>
            <person name="Januszkiewicz K."/>
            <person name="Wedrychowicz H."/>
        </authorList>
    </citation>
    <scope>NUCLEOTIDE SEQUENCE [LARGE SCALE GENOMIC DNA]</scope>
    <source>
        <strain evidence="3 5">DSM 784</strain>
    </source>
</reference>
<evidence type="ECO:0000313" key="5">
    <source>
        <dbReference type="Proteomes" id="UP000183788"/>
    </source>
</evidence>
<feature type="transmembrane region" description="Helical" evidence="1">
    <location>
        <begin position="136"/>
        <end position="156"/>
    </location>
</feature>